<evidence type="ECO:0000313" key="3">
    <source>
        <dbReference type="EMBL" id="VGO15563.1"/>
    </source>
</evidence>
<dbReference type="PANTHER" id="PTHR43566">
    <property type="entry name" value="CONSERVED PROTEIN"/>
    <property type="match status" value="1"/>
</dbReference>
<keyword evidence="4" id="KW-1185">Reference proteome</keyword>
<dbReference type="InterPro" id="IPR025420">
    <property type="entry name" value="DUF4143"/>
</dbReference>
<dbReference type="InterPro" id="IPR027417">
    <property type="entry name" value="P-loop_NTPase"/>
</dbReference>
<dbReference type="PANTHER" id="PTHR43566:SF2">
    <property type="entry name" value="DUF4143 DOMAIN-CONTAINING PROTEIN"/>
    <property type="match status" value="1"/>
</dbReference>
<feature type="domain" description="AAA" evidence="1">
    <location>
        <begin position="18"/>
        <end position="137"/>
    </location>
</feature>
<dbReference type="Pfam" id="PF13635">
    <property type="entry name" value="DUF4143"/>
    <property type="match status" value="1"/>
</dbReference>
<sequence>MVERAKELAELGGLLERHRVVGVIGARQVGKSTLVAEYLESMDCPTHAFDLEDPQDMARLAEPMLALQDLKGLVVIDEVQRYPDLFPVLRVLADRRPSPARFLVLGSASPELLRQSSESLAGRIFYHELGGFSLEEVGVGLADRLWLRGGLPRSFLARSHKESFENRIGYVRTFLEKDLPQLGVNVSAVTMRRFWTMLAHWHGQIWNSSELARSFGVADTTVRSYLDQLTSALVVRQLLPWHENISKRQVKSPKVYIADSGVLHALLNLPERADLEAHPKSGASWEGFVLDQIIRHLGARSEECFFWATHAGAELDLLVVRGRKRLGFEIKRTTAPKVTPSMRHALADLKLDRLDVLHAGDHTFPLAENIRAVSIKHLLNDIAPL</sequence>
<evidence type="ECO:0000259" key="1">
    <source>
        <dbReference type="Pfam" id="PF13173"/>
    </source>
</evidence>
<evidence type="ECO:0000313" key="4">
    <source>
        <dbReference type="Proteomes" id="UP000366872"/>
    </source>
</evidence>
<accession>A0A6C2U6N8</accession>
<dbReference type="Proteomes" id="UP000366872">
    <property type="component" value="Unassembled WGS sequence"/>
</dbReference>
<dbReference type="Gene3D" id="3.40.50.300">
    <property type="entry name" value="P-loop containing nucleotide triphosphate hydrolases"/>
    <property type="match status" value="1"/>
</dbReference>
<name>A0A6C2U6N8_PONDE</name>
<evidence type="ECO:0008006" key="5">
    <source>
        <dbReference type="Google" id="ProtNLM"/>
    </source>
</evidence>
<dbReference type="RefSeq" id="WP_136081116.1">
    <property type="nucleotide sequence ID" value="NZ_CAAHFG010000002.1"/>
</dbReference>
<dbReference type="InterPro" id="IPR041682">
    <property type="entry name" value="AAA_14"/>
</dbReference>
<reference evidence="3 4" key="1">
    <citation type="submission" date="2019-04" db="EMBL/GenBank/DDBJ databases">
        <authorList>
            <person name="Van Vliet M D."/>
        </authorList>
    </citation>
    <scope>NUCLEOTIDE SEQUENCE [LARGE SCALE GENOMIC DNA]</scope>
    <source>
        <strain evidence="3 4">F1</strain>
    </source>
</reference>
<evidence type="ECO:0000259" key="2">
    <source>
        <dbReference type="Pfam" id="PF13635"/>
    </source>
</evidence>
<organism evidence="3 4">
    <name type="scientific">Pontiella desulfatans</name>
    <dbReference type="NCBI Taxonomy" id="2750659"/>
    <lineage>
        <taxon>Bacteria</taxon>
        <taxon>Pseudomonadati</taxon>
        <taxon>Kiritimatiellota</taxon>
        <taxon>Kiritimatiellia</taxon>
        <taxon>Kiritimatiellales</taxon>
        <taxon>Pontiellaceae</taxon>
        <taxon>Pontiella</taxon>
    </lineage>
</organism>
<dbReference type="SUPFAM" id="SSF52540">
    <property type="entry name" value="P-loop containing nucleoside triphosphate hydrolases"/>
    <property type="match status" value="1"/>
</dbReference>
<gene>
    <name evidence="3" type="ORF">PDESU_04148</name>
</gene>
<dbReference type="Pfam" id="PF13173">
    <property type="entry name" value="AAA_14"/>
    <property type="match status" value="1"/>
</dbReference>
<proteinExistence type="predicted"/>
<dbReference type="EMBL" id="CAAHFG010000002">
    <property type="protein sequence ID" value="VGO15563.1"/>
    <property type="molecule type" value="Genomic_DNA"/>
</dbReference>
<protein>
    <recommendedName>
        <fullName evidence="5">AAA+ ATPase domain-containing protein</fullName>
    </recommendedName>
</protein>
<dbReference type="AlphaFoldDB" id="A0A6C2U6N8"/>
<feature type="domain" description="DUF4143" evidence="2">
    <location>
        <begin position="176"/>
        <end position="332"/>
    </location>
</feature>